<dbReference type="Proteomes" id="UP001152795">
    <property type="component" value="Unassembled WGS sequence"/>
</dbReference>
<dbReference type="AlphaFoldDB" id="A0A7D9HWE3"/>
<comment type="caution">
    <text evidence="1">The sequence shown here is derived from an EMBL/GenBank/DDBJ whole genome shotgun (WGS) entry which is preliminary data.</text>
</comment>
<protein>
    <submittedName>
        <fullName evidence="1">Uncharacterized protein</fullName>
    </submittedName>
</protein>
<evidence type="ECO:0000313" key="1">
    <source>
        <dbReference type="EMBL" id="CAB3994973.1"/>
    </source>
</evidence>
<proteinExistence type="predicted"/>
<dbReference type="OrthoDB" id="5989638at2759"/>
<organism evidence="1 2">
    <name type="scientific">Paramuricea clavata</name>
    <name type="common">Red gorgonian</name>
    <name type="synonym">Violescent sea-whip</name>
    <dbReference type="NCBI Taxonomy" id="317549"/>
    <lineage>
        <taxon>Eukaryota</taxon>
        <taxon>Metazoa</taxon>
        <taxon>Cnidaria</taxon>
        <taxon>Anthozoa</taxon>
        <taxon>Octocorallia</taxon>
        <taxon>Malacalcyonacea</taxon>
        <taxon>Plexauridae</taxon>
        <taxon>Paramuricea</taxon>
    </lineage>
</organism>
<name>A0A7D9HWE3_PARCT</name>
<keyword evidence="2" id="KW-1185">Reference proteome</keyword>
<accession>A0A7D9HWE3</accession>
<gene>
    <name evidence="1" type="ORF">PACLA_8A033862</name>
</gene>
<reference evidence="1" key="1">
    <citation type="submission" date="2020-04" db="EMBL/GenBank/DDBJ databases">
        <authorList>
            <person name="Alioto T."/>
            <person name="Alioto T."/>
            <person name="Gomez Garrido J."/>
        </authorList>
    </citation>
    <scope>NUCLEOTIDE SEQUENCE</scope>
    <source>
        <strain evidence="1">A484AB</strain>
    </source>
</reference>
<dbReference type="EMBL" id="CACRXK020002573">
    <property type="protein sequence ID" value="CAB3994973.1"/>
    <property type="molecule type" value="Genomic_DNA"/>
</dbReference>
<evidence type="ECO:0000313" key="2">
    <source>
        <dbReference type="Proteomes" id="UP001152795"/>
    </source>
</evidence>
<sequence length="297" mass="34192">MVEVQKFLNKNKKRIKVSPEKLDHFLAFITSAKIIQDLPFGEKTLKLSSGSEIKIPNVIRTSIPEQIIKQYQRFGLFLGGRAKAFDDLVEVADKLGDNYENGLSWSREVISKLKLAKRYFKEDYKVHVSSSSRVPDHCRPYALSQGNEKAYSSTCDHQHDLACDRCNLPTAVGEIESVLDKAILISQEEKEEIKFVVEQSKKNIDAWKSHLLRSVNQDEGRIDMLNTLDSKSVLVVLDWAMKFIPRKYRESQTDWFGKRGISWHVSVAMRKLEEDKSMQMLTLVHIFQKSKFCFGSD</sequence>